<evidence type="ECO:0000313" key="2">
    <source>
        <dbReference type="EMBL" id="MBD8528261.1"/>
    </source>
</evidence>
<feature type="transmembrane region" description="Helical" evidence="1">
    <location>
        <begin position="68"/>
        <end position="89"/>
    </location>
</feature>
<feature type="transmembrane region" description="Helical" evidence="1">
    <location>
        <begin position="173"/>
        <end position="193"/>
    </location>
</feature>
<dbReference type="Pfam" id="PF14329">
    <property type="entry name" value="DUF4386"/>
    <property type="match status" value="1"/>
</dbReference>
<protein>
    <submittedName>
        <fullName evidence="2">DUF4386 family protein</fullName>
    </submittedName>
</protein>
<dbReference type="EMBL" id="JACYTR010000105">
    <property type="protein sequence ID" value="MBD8528261.1"/>
    <property type="molecule type" value="Genomic_DNA"/>
</dbReference>
<feature type="transmembrane region" description="Helical" evidence="1">
    <location>
        <begin position="122"/>
        <end position="141"/>
    </location>
</feature>
<evidence type="ECO:0000256" key="1">
    <source>
        <dbReference type="SAM" id="Phobius"/>
    </source>
</evidence>
<feature type="transmembrane region" description="Helical" evidence="1">
    <location>
        <begin position="35"/>
        <end position="56"/>
    </location>
</feature>
<dbReference type="AlphaFoldDB" id="A0AAW3ZW46"/>
<keyword evidence="1" id="KW-0472">Membrane</keyword>
<evidence type="ECO:0000313" key="3">
    <source>
        <dbReference type="Proteomes" id="UP000613768"/>
    </source>
</evidence>
<gene>
    <name evidence="2" type="ORF">IFO71_21135</name>
</gene>
<dbReference type="Proteomes" id="UP000613768">
    <property type="component" value="Unassembled WGS sequence"/>
</dbReference>
<reference evidence="2 3" key="1">
    <citation type="submission" date="2020-09" db="EMBL/GenBank/DDBJ databases">
        <title>Pseudoxanthomonas sp. CAU 1598 isolated from sand of Yaerae Beach.</title>
        <authorList>
            <person name="Kim W."/>
        </authorList>
    </citation>
    <scope>NUCLEOTIDE SEQUENCE [LARGE SCALE GENOMIC DNA]</scope>
    <source>
        <strain evidence="2 3">CAU 1598</strain>
    </source>
</reference>
<sequence length="199" mass="20655">MIGFAAMATVLNPGNTEGWGAAQRLAFVLERKALFQAWTTLIYVVFGMALVVLSVSLHERLKDASASLMQIATAFGLIWSGLVIASGMIGSVGLEAVASLQATDPSQALSTWTTLGAVENGLGGGVEVVGGLWVLLISLAVRGSHALPKALSYLGFVVGTAGILTIAPPLGELGAVFGITQIAWFAWVGICMLRRPTTN</sequence>
<organism evidence="2 3">
    <name type="scientific">Pseudomarimonas arenosa</name>
    <dbReference type="NCBI Taxonomy" id="2774145"/>
    <lineage>
        <taxon>Bacteria</taxon>
        <taxon>Pseudomonadati</taxon>
        <taxon>Pseudomonadota</taxon>
        <taxon>Gammaproteobacteria</taxon>
        <taxon>Lysobacterales</taxon>
        <taxon>Lysobacteraceae</taxon>
        <taxon>Pseudomarimonas</taxon>
    </lineage>
</organism>
<keyword evidence="3" id="KW-1185">Reference proteome</keyword>
<name>A0AAW3ZW46_9GAMM</name>
<feature type="transmembrane region" description="Helical" evidence="1">
    <location>
        <begin position="150"/>
        <end position="167"/>
    </location>
</feature>
<keyword evidence="1" id="KW-0812">Transmembrane</keyword>
<proteinExistence type="predicted"/>
<comment type="caution">
    <text evidence="2">The sequence shown here is derived from an EMBL/GenBank/DDBJ whole genome shotgun (WGS) entry which is preliminary data.</text>
</comment>
<accession>A0AAW3ZW46</accession>
<keyword evidence="1" id="KW-1133">Transmembrane helix</keyword>
<dbReference type="InterPro" id="IPR025495">
    <property type="entry name" value="DUF4386"/>
</dbReference>